<reference evidence="2 3" key="1">
    <citation type="journal article" date="2022" name="Nat. Plants">
        <title>Genomes of leafy and leafless Platanthera orchids illuminate the evolution of mycoheterotrophy.</title>
        <authorList>
            <person name="Li M.H."/>
            <person name="Liu K.W."/>
            <person name="Li Z."/>
            <person name="Lu H.C."/>
            <person name="Ye Q.L."/>
            <person name="Zhang D."/>
            <person name="Wang J.Y."/>
            <person name="Li Y.F."/>
            <person name="Zhong Z.M."/>
            <person name="Liu X."/>
            <person name="Yu X."/>
            <person name="Liu D.K."/>
            <person name="Tu X.D."/>
            <person name="Liu B."/>
            <person name="Hao Y."/>
            <person name="Liao X.Y."/>
            <person name="Jiang Y.T."/>
            <person name="Sun W.H."/>
            <person name="Chen J."/>
            <person name="Chen Y.Q."/>
            <person name="Ai Y."/>
            <person name="Zhai J.W."/>
            <person name="Wu S.S."/>
            <person name="Zhou Z."/>
            <person name="Hsiao Y.Y."/>
            <person name="Wu W.L."/>
            <person name="Chen Y.Y."/>
            <person name="Lin Y.F."/>
            <person name="Hsu J.L."/>
            <person name="Li C.Y."/>
            <person name="Wang Z.W."/>
            <person name="Zhao X."/>
            <person name="Zhong W.Y."/>
            <person name="Ma X.K."/>
            <person name="Ma L."/>
            <person name="Huang J."/>
            <person name="Chen G.Z."/>
            <person name="Huang M.Z."/>
            <person name="Huang L."/>
            <person name="Peng D.H."/>
            <person name="Luo Y.B."/>
            <person name="Zou S.Q."/>
            <person name="Chen S.P."/>
            <person name="Lan S."/>
            <person name="Tsai W.C."/>
            <person name="Van de Peer Y."/>
            <person name="Liu Z.J."/>
        </authorList>
    </citation>
    <scope>NUCLEOTIDE SEQUENCE [LARGE SCALE GENOMIC DNA]</scope>
    <source>
        <strain evidence="2">Lor288</strain>
    </source>
</reference>
<protein>
    <submittedName>
        <fullName evidence="2">Uncharacterized protein</fullName>
    </submittedName>
</protein>
<dbReference type="Gene3D" id="1.20.1260.60">
    <property type="entry name" value="Vacuolar protein sorting-associated protein Ist1"/>
    <property type="match status" value="1"/>
</dbReference>
<dbReference type="InterPro" id="IPR005061">
    <property type="entry name" value="Ist1"/>
</dbReference>
<dbReference type="PANTHER" id="PTHR12161:SF5">
    <property type="entry name" value="IST1 HOMOLOG"/>
    <property type="match status" value="1"/>
</dbReference>
<comment type="caution">
    <text evidence="2">The sequence shown here is derived from an EMBL/GenBank/DDBJ whole genome shotgun (WGS) entry which is preliminary data.</text>
</comment>
<comment type="similarity">
    <text evidence="1">Belongs to the IST1 family.</text>
</comment>
<accession>A0ABR2M013</accession>
<evidence type="ECO:0000256" key="1">
    <source>
        <dbReference type="ARBA" id="ARBA00005536"/>
    </source>
</evidence>
<gene>
    <name evidence="2" type="ORF">KSP40_PGU016273</name>
</gene>
<dbReference type="Proteomes" id="UP001412067">
    <property type="component" value="Unassembled WGS sequence"/>
</dbReference>
<dbReference type="InterPro" id="IPR042277">
    <property type="entry name" value="IST1-like"/>
</dbReference>
<dbReference type="EMBL" id="JBBWWR010000013">
    <property type="protein sequence ID" value="KAK8955831.1"/>
    <property type="molecule type" value="Genomic_DNA"/>
</dbReference>
<dbReference type="Pfam" id="PF03398">
    <property type="entry name" value="Ist1"/>
    <property type="match status" value="1"/>
</dbReference>
<keyword evidence="3" id="KW-1185">Reference proteome</keyword>
<evidence type="ECO:0000313" key="2">
    <source>
        <dbReference type="EMBL" id="KAK8955831.1"/>
    </source>
</evidence>
<name>A0ABR2M013_9ASPA</name>
<evidence type="ECO:0000313" key="3">
    <source>
        <dbReference type="Proteomes" id="UP001412067"/>
    </source>
</evidence>
<sequence>MRFVTTQLKWQECPLDVKEAISTICFAAPRCSNLPDLQQVQMSFAAKYGKEFIAVATELMPDCGVNRQVKGLSIIQLLMLLHDMT</sequence>
<proteinExistence type="inferred from homology"/>
<dbReference type="PANTHER" id="PTHR12161">
    <property type="entry name" value="IST1 FAMILY MEMBER"/>
    <property type="match status" value="1"/>
</dbReference>
<organism evidence="2 3">
    <name type="scientific">Platanthera guangdongensis</name>
    <dbReference type="NCBI Taxonomy" id="2320717"/>
    <lineage>
        <taxon>Eukaryota</taxon>
        <taxon>Viridiplantae</taxon>
        <taxon>Streptophyta</taxon>
        <taxon>Embryophyta</taxon>
        <taxon>Tracheophyta</taxon>
        <taxon>Spermatophyta</taxon>
        <taxon>Magnoliopsida</taxon>
        <taxon>Liliopsida</taxon>
        <taxon>Asparagales</taxon>
        <taxon>Orchidaceae</taxon>
        <taxon>Orchidoideae</taxon>
        <taxon>Orchideae</taxon>
        <taxon>Orchidinae</taxon>
        <taxon>Platanthera</taxon>
    </lineage>
</organism>